<accession>A0A2K8T2L2</accession>
<dbReference type="RefSeq" id="WP_157816736.1">
    <property type="nucleotide sequence ID" value="NZ_CAWNNC010000001.1"/>
</dbReference>
<dbReference type="KEGG" id="nfl:COO91_08039"/>
<gene>
    <name evidence="1" type="ORF">COO91_08039</name>
</gene>
<name>A0A2K8T2L2_9NOSO</name>
<keyword evidence="2" id="KW-1185">Reference proteome</keyword>
<dbReference type="AlphaFoldDB" id="A0A2K8T2L2"/>
<sequence>MDNSSATLVSPEVQEFIDTVNQGRGFGDITQIISQEVQRQIETQLMEFQSAIAQSNLAAIEVMAEELQKIKEESATVKGVMERLAIAVAPDLPATEDEVVSFQQAINNLEQYGAIIPSTADIVAAQFRLKNQRAWSLVWQALAKLLIKKIEKVFAVQGKKSDPLEEKFKQLEDGF</sequence>
<dbReference type="EMBL" id="CP024785">
    <property type="protein sequence ID" value="AUB41948.1"/>
    <property type="molecule type" value="Genomic_DNA"/>
</dbReference>
<proteinExistence type="predicted"/>
<dbReference type="OrthoDB" id="493503at2"/>
<organism evidence="1 2">
    <name type="scientific">Nostoc flagelliforme CCNUN1</name>
    <dbReference type="NCBI Taxonomy" id="2038116"/>
    <lineage>
        <taxon>Bacteria</taxon>
        <taxon>Bacillati</taxon>
        <taxon>Cyanobacteriota</taxon>
        <taxon>Cyanophyceae</taxon>
        <taxon>Nostocales</taxon>
        <taxon>Nostocaceae</taxon>
        <taxon>Nostoc</taxon>
    </lineage>
</organism>
<evidence type="ECO:0000313" key="2">
    <source>
        <dbReference type="Proteomes" id="UP000232003"/>
    </source>
</evidence>
<dbReference type="Proteomes" id="UP000232003">
    <property type="component" value="Chromosome"/>
</dbReference>
<evidence type="ECO:0000313" key="1">
    <source>
        <dbReference type="EMBL" id="AUB41948.1"/>
    </source>
</evidence>
<reference evidence="1 2" key="1">
    <citation type="submission" date="2017-11" db="EMBL/GenBank/DDBJ databases">
        <title>Complete genome of a free-living desiccation-tolerant cyanobacterium and its photosynthetic adaptation to extreme terrestrial habitat.</title>
        <authorList>
            <person name="Shang J."/>
        </authorList>
    </citation>
    <scope>NUCLEOTIDE SEQUENCE [LARGE SCALE GENOMIC DNA]</scope>
    <source>
        <strain evidence="1 2">CCNUN1</strain>
    </source>
</reference>
<protein>
    <submittedName>
        <fullName evidence="1">Uncharacterized protein</fullName>
    </submittedName>
</protein>